<comment type="caution">
    <text evidence="2">The sequence shown here is derived from an EMBL/GenBank/DDBJ whole genome shotgun (WGS) entry which is preliminary data.</text>
</comment>
<protein>
    <submittedName>
        <fullName evidence="2">Uncharacterized protein</fullName>
    </submittedName>
</protein>
<proteinExistence type="predicted"/>
<reference evidence="2" key="1">
    <citation type="submission" date="2020-06" db="EMBL/GenBank/DDBJ databases">
        <authorList>
            <person name="Li T."/>
            <person name="Hu X."/>
            <person name="Zhang T."/>
            <person name="Song X."/>
            <person name="Zhang H."/>
            <person name="Dai N."/>
            <person name="Sheng W."/>
            <person name="Hou X."/>
            <person name="Wei L."/>
        </authorList>
    </citation>
    <scope>NUCLEOTIDE SEQUENCE</scope>
    <source>
        <strain evidence="2">KEN8</strain>
        <tissue evidence="2">Leaf</tissue>
    </source>
</reference>
<reference evidence="2" key="2">
    <citation type="journal article" date="2024" name="Plant">
        <title>Genomic evolution and insights into agronomic trait innovations of Sesamum species.</title>
        <authorList>
            <person name="Miao H."/>
            <person name="Wang L."/>
            <person name="Qu L."/>
            <person name="Liu H."/>
            <person name="Sun Y."/>
            <person name="Le M."/>
            <person name="Wang Q."/>
            <person name="Wei S."/>
            <person name="Zheng Y."/>
            <person name="Lin W."/>
            <person name="Duan Y."/>
            <person name="Cao H."/>
            <person name="Xiong S."/>
            <person name="Wang X."/>
            <person name="Wei L."/>
            <person name="Li C."/>
            <person name="Ma Q."/>
            <person name="Ju M."/>
            <person name="Zhao R."/>
            <person name="Li G."/>
            <person name="Mu C."/>
            <person name="Tian Q."/>
            <person name="Mei H."/>
            <person name="Zhang T."/>
            <person name="Gao T."/>
            <person name="Zhang H."/>
        </authorList>
    </citation>
    <scope>NUCLEOTIDE SEQUENCE</scope>
    <source>
        <strain evidence="2">KEN8</strain>
    </source>
</reference>
<dbReference type="AlphaFoldDB" id="A0AAW2SU75"/>
<evidence type="ECO:0000313" key="2">
    <source>
        <dbReference type="EMBL" id="KAL0395987.1"/>
    </source>
</evidence>
<sequence>MLPNGFSRYTPLKAPRAEILTIAEQQGVVQWPQKMKDNQKRLKSDKYCRFHKDRGHSMEDCYYLKNEIEKLIQRGNLKEYVESKPLGHTNAPQKLGEELERAEGSRRREKGKENLLTVGVISVVTREPTGGDSARAHKGLVRDVCSSQEIDGYKEITIIGVSEEEISFNSRDLEKGVPHPNDALVISGTISNFWVKKVLVDTGSAADILFFAVFSQMGIGMKMLTRVNTP</sequence>
<gene>
    <name evidence="2" type="ORF">Scaly_0047100</name>
</gene>
<feature type="region of interest" description="Disordered" evidence="1">
    <location>
        <begin position="84"/>
        <end position="108"/>
    </location>
</feature>
<dbReference type="PANTHER" id="PTHR33240">
    <property type="entry name" value="OS08G0508500 PROTEIN"/>
    <property type="match status" value="1"/>
</dbReference>
<accession>A0AAW2SU75</accession>
<dbReference type="EMBL" id="JACGWM010000001">
    <property type="protein sequence ID" value="KAL0395987.1"/>
    <property type="molecule type" value="Genomic_DNA"/>
</dbReference>
<feature type="compositionally biased region" description="Basic and acidic residues" evidence="1">
    <location>
        <begin position="95"/>
        <end position="108"/>
    </location>
</feature>
<evidence type="ECO:0000256" key="1">
    <source>
        <dbReference type="SAM" id="MobiDB-lite"/>
    </source>
</evidence>
<name>A0AAW2SU75_9LAMI</name>
<organism evidence="2">
    <name type="scientific">Sesamum calycinum</name>
    <dbReference type="NCBI Taxonomy" id="2727403"/>
    <lineage>
        <taxon>Eukaryota</taxon>
        <taxon>Viridiplantae</taxon>
        <taxon>Streptophyta</taxon>
        <taxon>Embryophyta</taxon>
        <taxon>Tracheophyta</taxon>
        <taxon>Spermatophyta</taxon>
        <taxon>Magnoliopsida</taxon>
        <taxon>eudicotyledons</taxon>
        <taxon>Gunneridae</taxon>
        <taxon>Pentapetalae</taxon>
        <taxon>asterids</taxon>
        <taxon>lamiids</taxon>
        <taxon>Lamiales</taxon>
        <taxon>Pedaliaceae</taxon>
        <taxon>Sesamum</taxon>
    </lineage>
</organism>
<dbReference type="PANTHER" id="PTHR33240:SF15">
    <property type="entry name" value="GAG-PRO-LIKE PROTEIN"/>
    <property type="match status" value="1"/>
</dbReference>